<evidence type="ECO:0000313" key="2">
    <source>
        <dbReference type="Proteomes" id="UP000530060"/>
    </source>
</evidence>
<sequence length="37" mass="4315">MTAKIHFYLLNPIFVQIEIGIKLNGQTLQKRGQIQLF</sequence>
<comment type="caution">
    <text evidence="1">The sequence shown here is derived from an EMBL/GenBank/DDBJ whole genome shotgun (WGS) entry which is preliminary data.</text>
</comment>
<accession>A0A6V6YTA8</accession>
<organism evidence="1 2">
    <name type="scientific">Flavobacterium salmonis</name>
    <dbReference type="NCBI Taxonomy" id="2654844"/>
    <lineage>
        <taxon>Bacteria</taxon>
        <taxon>Pseudomonadati</taxon>
        <taxon>Bacteroidota</taxon>
        <taxon>Flavobacteriia</taxon>
        <taxon>Flavobacteriales</taxon>
        <taxon>Flavobacteriaceae</taxon>
        <taxon>Flavobacterium</taxon>
    </lineage>
</organism>
<evidence type="ECO:0000313" key="1">
    <source>
        <dbReference type="EMBL" id="CAD0002529.1"/>
    </source>
</evidence>
<dbReference type="AlphaFoldDB" id="A0A6V6YTA8"/>
<reference evidence="1 2" key="1">
    <citation type="submission" date="2020-06" db="EMBL/GenBank/DDBJ databases">
        <authorList>
            <person name="Criscuolo A."/>
        </authorList>
    </citation>
    <scope>NUCLEOTIDE SEQUENCE [LARGE SCALE GENOMIC DNA]</scope>
    <source>
        <strain evidence="2">CIP 111411</strain>
    </source>
</reference>
<keyword evidence="2" id="KW-1185">Reference proteome</keyword>
<protein>
    <submittedName>
        <fullName evidence="1">Uncharacterized protein</fullName>
    </submittedName>
</protein>
<dbReference type="Proteomes" id="UP000530060">
    <property type="component" value="Unassembled WGS sequence"/>
</dbReference>
<dbReference type="EMBL" id="CAIJDP010000060">
    <property type="protein sequence ID" value="CAD0002529.1"/>
    <property type="molecule type" value="Genomic_DNA"/>
</dbReference>
<proteinExistence type="predicted"/>
<gene>
    <name evidence="1" type="ORF">FLAT13_01189</name>
</gene>
<name>A0A6V6YTA8_9FLAO</name>